<dbReference type="InterPro" id="IPR018094">
    <property type="entry name" value="Thymidylate_kinase"/>
</dbReference>
<feature type="binding site" evidence="8">
    <location>
        <begin position="7"/>
        <end position="14"/>
    </location>
    <ligand>
        <name>ATP</name>
        <dbReference type="ChEBI" id="CHEBI:30616"/>
    </ligand>
</feature>
<reference evidence="10 11" key="1">
    <citation type="submission" date="2018-06" db="EMBL/GenBank/DDBJ databases">
        <authorList>
            <consortium name="Pathogen Informatics"/>
            <person name="Doyle S."/>
        </authorList>
    </citation>
    <scope>NUCLEOTIDE SEQUENCE [LARGE SCALE GENOMIC DNA]</scope>
    <source>
        <strain evidence="10 11">NCTC12221</strain>
    </source>
</reference>
<dbReference type="Proteomes" id="UP000255335">
    <property type="component" value="Unassembled WGS sequence"/>
</dbReference>
<keyword evidence="10" id="KW-0436">Ligase</keyword>
<dbReference type="AlphaFoldDB" id="A0A377JNP5"/>
<comment type="similarity">
    <text evidence="1 8">Belongs to the thymidylate kinase family.</text>
</comment>
<comment type="catalytic activity">
    <reaction evidence="7 8">
        <text>dTMP + ATP = dTDP + ADP</text>
        <dbReference type="Rhea" id="RHEA:13517"/>
        <dbReference type="ChEBI" id="CHEBI:30616"/>
        <dbReference type="ChEBI" id="CHEBI:58369"/>
        <dbReference type="ChEBI" id="CHEBI:63528"/>
        <dbReference type="ChEBI" id="CHEBI:456216"/>
        <dbReference type="EC" id="2.7.4.9"/>
    </reaction>
</comment>
<evidence type="ECO:0000256" key="7">
    <source>
        <dbReference type="ARBA" id="ARBA00048743"/>
    </source>
</evidence>
<organism evidence="10 11">
    <name type="scientific">Helicobacter cinaedi</name>
    <dbReference type="NCBI Taxonomy" id="213"/>
    <lineage>
        <taxon>Bacteria</taxon>
        <taxon>Pseudomonadati</taxon>
        <taxon>Campylobacterota</taxon>
        <taxon>Epsilonproteobacteria</taxon>
        <taxon>Campylobacterales</taxon>
        <taxon>Helicobacteraceae</taxon>
        <taxon>Helicobacter</taxon>
    </lineage>
</organism>
<dbReference type="InterPro" id="IPR039430">
    <property type="entry name" value="Thymidylate_kin-like_dom"/>
</dbReference>
<dbReference type="InterPro" id="IPR027417">
    <property type="entry name" value="P-loop_NTPase"/>
</dbReference>
<evidence type="ECO:0000256" key="5">
    <source>
        <dbReference type="ARBA" id="ARBA00022777"/>
    </source>
</evidence>
<evidence type="ECO:0000256" key="4">
    <source>
        <dbReference type="ARBA" id="ARBA00022741"/>
    </source>
</evidence>
<name>A0A377JNP5_9HELI</name>
<keyword evidence="5 8" id="KW-0418">Kinase</keyword>
<dbReference type="SUPFAM" id="SSF52540">
    <property type="entry name" value="P-loop containing nucleoside triphosphate hydrolases"/>
    <property type="match status" value="1"/>
</dbReference>
<dbReference type="PANTHER" id="PTHR10344">
    <property type="entry name" value="THYMIDYLATE KINASE"/>
    <property type="match status" value="1"/>
</dbReference>
<dbReference type="GO" id="GO:0004798">
    <property type="term" value="F:dTMP kinase activity"/>
    <property type="evidence" value="ECO:0007669"/>
    <property type="project" value="UniProtKB-UniRule"/>
</dbReference>
<dbReference type="HAMAP" id="MF_00165">
    <property type="entry name" value="Thymidylate_kinase"/>
    <property type="match status" value="1"/>
</dbReference>
<dbReference type="NCBIfam" id="TIGR00041">
    <property type="entry name" value="DTMP_kinase"/>
    <property type="match status" value="1"/>
</dbReference>
<evidence type="ECO:0000256" key="1">
    <source>
        <dbReference type="ARBA" id="ARBA00009776"/>
    </source>
</evidence>
<dbReference type="PANTHER" id="PTHR10344:SF4">
    <property type="entry name" value="UMP-CMP KINASE 2, MITOCHONDRIAL"/>
    <property type="match status" value="1"/>
</dbReference>
<dbReference type="GO" id="GO:0006235">
    <property type="term" value="P:dTTP biosynthetic process"/>
    <property type="evidence" value="ECO:0007669"/>
    <property type="project" value="UniProtKB-UniRule"/>
</dbReference>
<sequence length="201" mass="22789">MYVVIEGIDTCGKSTQLELLKKHFPQAIFTKEPGGSVIGESLRDLILFAPQRQGFVLDEYAEFMLFLADRAQHYKEVLKPHKNGLVISDRSLISSIAYAKHIDMDKAIMLNKLILRGILPQLVVILKLEKSALQARLEAKKNDSIESRGIEYMLEIQGRMCEATKILGLPYVELNASLDREVICQEIVSEIKRVESSLYDH</sequence>
<evidence type="ECO:0000313" key="10">
    <source>
        <dbReference type="EMBL" id="STP09376.1"/>
    </source>
</evidence>
<accession>A0A377JNP5</accession>
<keyword evidence="4 8" id="KW-0547">Nucleotide-binding</keyword>
<dbReference type="EC" id="2.7.4.9" evidence="8"/>
<evidence type="ECO:0000256" key="6">
    <source>
        <dbReference type="ARBA" id="ARBA00022840"/>
    </source>
</evidence>
<dbReference type="Pfam" id="PF02223">
    <property type="entry name" value="Thymidylate_kin"/>
    <property type="match status" value="1"/>
</dbReference>
<feature type="domain" description="Thymidylate kinase-like" evidence="9">
    <location>
        <begin position="5"/>
        <end position="187"/>
    </location>
</feature>
<dbReference type="CDD" id="cd01672">
    <property type="entry name" value="TMPK"/>
    <property type="match status" value="1"/>
</dbReference>
<evidence type="ECO:0000259" key="9">
    <source>
        <dbReference type="Pfam" id="PF02223"/>
    </source>
</evidence>
<dbReference type="GO" id="GO:0016874">
    <property type="term" value="F:ligase activity"/>
    <property type="evidence" value="ECO:0007669"/>
    <property type="project" value="UniProtKB-KW"/>
</dbReference>
<dbReference type="GO" id="GO:0006233">
    <property type="term" value="P:dTDP biosynthetic process"/>
    <property type="evidence" value="ECO:0007669"/>
    <property type="project" value="InterPro"/>
</dbReference>
<evidence type="ECO:0000256" key="3">
    <source>
        <dbReference type="ARBA" id="ARBA00022727"/>
    </source>
</evidence>
<evidence type="ECO:0000256" key="8">
    <source>
        <dbReference type="HAMAP-Rule" id="MF_00165"/>
    </source>
</evidence>
<evidence type="ECO:0000256" key="2">
    <source>
        <dbReference type="ARBA" id="ARBA00022679"/>
    </source>
</evidence>
<keyword evidence="6 8" id="KW-0067">ATP-binding</keyword>
<dbReference type="Gene3D" id="3.40.50.300">
    <property type="entry name" value="P-loop containing nucleotide triphosphate hydrolases"/>
    <property type="match status" value="1"/>
</dbReference>
<protein>
    <recommendedName>
        <fullName evidence="8">Thymidylate kinase</fullName>
        <ecNumber evidence="8">2.7.4.9</ecNumber>
    </recommendedName>
    <alternativeName>
        <fullName evidence="8">dTMP kinase</fullName>
    </alternativeName>
</protein>
<dbReference type="RefSeq" id="WP_115026085.1">
    <property type="nucleotide sequence ID" value="NZ_UGHZ01000001.1"/>
</dbReference>
<dbReference type="EMBL" id="UGHZ01000001">
    <property type="protein sequence ID" value="STP09376.1"/>
    <property type="molecule type" value="Genomic_DNA"/>
</dbReference>
<proteinExistence type="inferred from homology"/>
<dbReference type="GO" id="GO:0005524">
    <property type="term" value="F:ATP binding"/>
    <property type="evidence" value="ECO:0007669"/>
    <property type="project" value="UniProtKB-UniRule"/>
</dbReference>
<dbReference type="GO" id="GO:0006227">
    <property type="term" value="P:dUDP biosynthetic process"/>
    <property type="evidence" value="ECO:0007669"/>
    <property type="project" value="TreeGrafter"/>
</dbReference>
<keyword evidence="3 8" id="KW-0545">Nucleotide biosynthesis</keyword>
<dbReference type="GO" id="GO:0005829">
    <property type="term" value="C:cytosol"/>
    <property type="evidence" value="ECO:0007669"/>
    <property type="project" value="TreeGrafter"/>
</dbReference>
<gene>
    <name evidence="8 10" type="primary">tmk</name>
    <name evidence="10" type="ORF">NCTC12221_00816</name>
</gene>
<evidence type="ECO:0000313" key="11">
    <source>
        <dbReference type="Proteomes" id="UP000255335"/>
    </source>
</evidence>
<keyword evidence="2 8" id="KW-0808">Transferase</keyword>
<comment type="function">
    <text evidence="8">Phosphorylation of dTMP to form dTDP in both de novo and salvage pathways of dTTP synthesis.</text>
</comment>